<reference evidence="2" key="3">
    <citation type="submission" date="2016-11" db="EMBL/GenBank/DDBJ databases">
        <authorList>
            <person name="Jaros S."/>
            <person name="Januszkiewicz K."/>
            <person name="Wedrychowicz H."/>
        </authorList>
    </citation>
    <scope>NUCLEOTIDE SEQUENCE [LARGE SCALE GENOMIC DNA]</scope>
    <source>
        <strain evidence="2">DX253</strain>
    </source>
</reference>
<evidence type="ECO:0000313" key="3">
    <source>
        <dbReference type="Proteomes" id="UP000003751"/>
    </source>
</evidence>
<organism evidence="1 3">
    <name type="scientific">Haladaptatus paucihalophilus DX253</name>
    <dbReference type="NCBI Taxonomy" id="797209"/>
    <lineage>
        <taxon>Archaea</taxon>
        <taxon>Methanobacteriati</taxon>
        <taxon>Methanobacteriota</taxon>
        <taxon>Stenosarchaea group</taxon>
        <taxon>Halobacteria</taxon>
        <taxon>Halobacteriales</taxon>
        <taxon>Haladaptataceae</taxon>
        <taxon>Haladaptatus</taxon>
    </lineage>
</organism>
<accession>E7QNM4</accession>
<name>E7QNM4_HALPU</name>
<evidence type="ECO:0000313" key="2">
    <source>
        <dbReference type="EMBL" id="SHK60487.1"/>
    </source>
</evidence>
<dbReference type="EMBL" id="AEMG01000002">
    <property type="protein sequence ID" value="EFW94141.1"/>
    <property type="molecule type" value="Genomic_DNA"/>
</dbReference>
<dbReference type="Proteomes" id="UP000003751">
    <property type="component" value="Unassembled WGS sequence"/>
</dbReference>
<evidence type="ECO:0000313" key="4">
    <source>
        <dbReference type="Proteomes" id="UP000184203"/>
    </source>
</evidence>
<evidence type="ECO:0000313" key="1">
    <source>
        <dbReference type="EMBL" id="EFW94141.1"/>
    </source>
</evidence>
<dbReference type="EMBL" id="FRAN01000002">
    <property type="protein sequence ID" value="SHK60487.1"/>
    <property type="molecule type" value="Genomic_DNA"/>
</dbReference>
<dbReference type="STRING" id="797209.GCA_000376445_01557"/>
<sequence length="76" mass="8533">MTTMPLRGSAFERIRDVVTEHGTGEPLTAREILCLLDESDAHEEFESTHEIATVLGRRAQAGDVTVIRSSPYRYEL</sequence>
<keyword evidence="4" id="KW-1185">Reference proteome</keyword>
<gene>
    <name evidence="2" type="ORF">SAMN05444342_1828</name>
    <name evidence="1" type="ORF">ZOD2009_03320</name>
</gene>
<reference evidence="4" key="2">
    <citation type="submission" date="2016-11" db="EMBL/GenBank/DDBJ databases">
        <authorList>
            <person name="Varghese N."/>
            <person name="Submissions S."/>
        </authorList>
    </citation>
    <scope>NUCLEOTIDE SEQUENCE [LARGE SCALE GENOMIC DNA]</scope>
    <source>
        <strain evidence="4">DX253</strain>
    </source>
</reference>
<dbReference type="RefSeq" id="WP_007976996.1">
    <property type="nucleotide sequence ID" value="NZ_AEMG01000002.1"/>
</dbReference>
<dbReference type="Proteomes" id="UP000184203">
    <property type="component" value="Unassembled WGS sequence"/>
</dbReference>
<dbReference type="AlphaFoldDB" id="E7QNM4"/>
<proteinExistence type="predicted"/>
<dbReference type="GeneID" id="300003162"/>
<dbReference type="PATRIC" id="fig|797209.4.peg.651"/>
<protein>
    <recommendedName>
        <fullName evidence="5">HTH HARE-type domain-containing protein</fullName>
    </recommendedName>
</protein>
<evidence type="ECO:0008006" key="5">
    <source>
        <dbReference type="Google" id="ProtNLM"/>
    </source>
</evidence>
<reference evidence="1 3" key="1">
    <citation type="journal article" date="2014" name="ISME J.">
        <title>Trehalose/2-sulfotrehalose biosynthesis and glycine-betaine uptake are widely spread mechanisms for osmoadaptation in the Halobacteriales.</title>
        <authorList>
            <person name="Youssef N.H."/>
            <person name="Savage-Ashlock K.N."/>
            <person name="McCully A.L."/>
            <person name="Luedtke B."/>
            <person name="Shaw E.I."/>
            <person name="Hoff W.D."/>
            <person name="Elshahed M.S."/>
        </authorList>
    </citation>
    <scope>NUCLEOTIDE SEQUENCE [LARGE SCALE GENOMIC DNA]</scope>
    <source>
        <strain evidence="1 3">DX253</strain>
    </source>
</reference>
<dbReference type="eggNOG" id="arCOG06369">
    <property type="taxonomic scope" value="Archaea"/>
</dbReference>